<accession>A0AAV1FU43</accession>
<dbReference type="Proteomes" id="UP001178508">
    <property type="component" value="Chromosome 9"/>
</dbReference>
<dbReference type="SUPFAM" id="SSF56219">
    <property type="entry name" value="DNase I-like"/>
    <property type="match status" value="1"/>
</dbReference>
<evidence type="ECO:0000313" key="3">
    <source>
        <dbReference type="Proteomes" id="UP001178508"/>
    </source>
</evidence>
<proteinExistence type="predicted"/>
<gene>
    <name evidence="2" type="ORF">XNOV1_A014733</name>
</gene>
<feature type="compositionally biased region" description="Polar residues" evidence="1">
    <location>
        <begin position="1"/>
        <end position="13"/>
    </location>
</feature>
<evidence type="ECO:0000313" key="2">
    <source>
        <dbReference type="EMBL" id="CAJ1064708.1"/>
    </source>
</evidence>
<reference evidence="2" key="1">
    <citation type="submission" date="2023-08" db="EMBL/GenBank/DDBJ databases">
        <authorList>
            <person name="Alioto T."/>
            <person name="Alioto T."/>
            <person name="Gomez Garrido J."/>
        </authorList>
    </citation>
    <scope>NUCLEOTIDE SEQUENCE</scope>
</reference>
<evidence type="ECO:0000256" key="1">
    <source>
        <dbReference type="SAM" id="MobiDB-lite"/>
    </source>
</evidence>
<name>A0AAV1FU43_XYRNO</name>
<protein>
    <recommendedName>
        <fullName evidence="4">Endonuclease/exonuclease/phosphatase domain-containing protein</fullName>
    </recommendedName>
</protein>
<feature type="region of interest" description="Disordered" evidence="1">
    <location>
        <begin position="1"/>
        <end position="26"/>
    </location>
</feature>
<dbReference type="EMBL" id="OY660872">
    <property type="protein sequence ID" value="CAJ1064708.1"/>
    <property type="molecule type" value="Genomic_DNA"/>
</dbReference>
<dbReference type="InterPro" id="IPR036691">
    <property type="entry name" value="Endo/exonu/phosph_ase_sf"/>
</dbReference>
<organism evidence="2 3">
    <name type="scientific">Xyrichtys novacula</name>
    <name type="common">Pearly razorfish</name>
    <name type="synonym">Hemipteronotus novacula</name>
    <dbReference type="NCBI Taxonomy" id="13765"/>
    <lineage>
        <taxon>Eukaryota</taxon>
        <taxon>Metazoa</taxon>
        <taxon>Chordata</taxon>
        <taxon>Craniata</taxon>
        <taxon>Vertebrata</taxon>
        <taxon>Euteleostomi</taxon>
        <taxon>Actinopterygii</taxon>
        <taxon>Neopterygii</taxon>
        <taxon>Teleostei</taxon>
        <taxon>Neoteleostei</taxon>
        <taxon>Acanthomorphata</taxon>
        <taxon>Eupercaria</taxon>
        <taxon>Labriformes</taxon>
        <taxon>Labridae</taxon>
        <taxon>Xyrichtys</taxon>
    </lineage>
</organism>
<dbReference type="PANTHER" id="PTHR33776:SF3">
    <property type="entry name" value="PHD-TYPE DOMAIN-CONTAINING PROTEIN"/>
    <property type="match status" value="1"/>
</dbReference>
<sequence>MSTPTTQETSQKKAMNKLKTGKSPGSDNIHPEFVIHQSTATSCWLCAFFTSCYGKLKLPKTWRSAFLIALPKPNRPAEDPKSYRPISMLCVPLKILERMTHSRNEPVVDSQHPNWFPTWKINRRPGATGAAAEAKLDATIPVALSHPSTPWDIPGPPTAPSVRPEADLHPNIPATQPPTRGAEVCWLQEGAKPKAPHGYFTPNPKLCNSTPGSWIPVKSNTRLKKKSPPRRCSVGILLSNSFSPLDEQDFHFRLGRQVRHDALLLCSLHRSGIQVSLGTLLHLRHQHPQQLRPRICASLREARGSLPSNQTQSSTSFGTRGQHLNVPFNSYSSFEYHAFAFSSPPIVCFNLYRPPCYSSSFISEFSKLLSIIHTTYNKILITGDFNLHIDNTSDPVSREFLNLLKCFDFQQHVTQLTHSRGAHAGPGHKLWPVR</sequence>
<evidence type="ECO:0008006" key="4">
    <source>
        <dbReference type="Google" id="ProtNLM"/>
    </source>
</evidence>
<dbReference type="PANTHER" id="PTHR33776">
    <property type="entry name" value="ENDO/EXONUCLEASE/PHOSPHATASE DOMAIN-CONTAINING PROTEIN"/>
    <property type="match status" value="1"/>
</dbReference>
<keyword evidence="3" id="KW-1185">Reference proteome</keyword>
<dbReference type="AlphaFoldDB" id="A0AAV1FU43"/>
<dbReference type="Gene3D" id="3.60.10.10">
    <property type="entry name" value="Endonuclease/exonuclease/phosphatase"/>
    <property type="match status" value="1"/>
</dbReference>